<protein>
    <submittedName>
        <fullName evidence="2">Uncharacterized protein</fullName>
    </submittedName>
</protein>
<accession>A0A8H3J4A8</accession>
<dbReference type="AlphaFoldDB" id="A0A8H3J4A8"/>
<dbReference type="PANTHER" id="PTHR43157">
    <property type="entry name" value="PHOSPHATIDYLINOSITOL-GLYCAN BIOSYNTHESIS CLASS F PROTEIN-RELATED"/>
    <property type="match status" value="1"/>
</dbReference>
<dbReference type="SUPFAM" id="SSF51735">
    <property type="entry name" value="NAD(P)-binding Rossmann-fold domains"/>
    <property type="match status" value="1"/>
</dbReference>
<dbReference type="PRINTS" id="PR00081">
    <property type="entry name" value="GDHRDH"/>
</dbReference>
<gene>
    <name evidence="2" type="ORF">HETSPECPRED_002413</name>
</gene>
<dbReference type="GO" id="GO:0016491">
    <property type="term" value="F:oxidoreductase activity"/>
    <property type="evidence" value="ECO:0007669"/>
    <property type="project" value="UniProtKB-KW"/>
</dbReference>
<evidence type="ECO:0000313" key="2">
    <source>
        <dbReference type="EMBL" id="CAF9940437.1"/>
    </source>
</evidence>
<dbReference type="Pfam" id="PF00106">
    <property type="entry name" value="adh_short"/>
    <property type="match status" value="1"/>
</dbReference>
<proteinExistence type="predicted"/>
<reference evidence="2" key="1">
    <citation type="submission" date="2021-03" db="EMBL/GenBank/DDBJ databases">
        <authorList>
            <person name="Tagirdzhanova G."/>
        </authorList>
    </citation>
    <scope>NUCLEOTIDE SEQUENCE</scope>
</reference>
<dbReference type="Gene3D" id="3.40.50.720">
    <property type="entry name" value="NAD(P)-binding Rossmann-like Domain"/>
    <property type="match status" value="1"/>
</dbReference>
<evidence type="ECO:0000256" key="1">
    <source>
        <dbReference type="ARBA" id="ARBA00023002"/>
    </source>
</evidence>
<name>A0A8H3J4A8_9LECA</name>
<evidence type="ECO:0000313" key="3">
    <source>
        <dbReference type="Proteomes" id="UP000664521"/>
    </source>
</evidence>
<dbReference type="InterPro" id="IPR002347">
    <property type="entry name" value="SDR_fam"/>
</dbReference>
<comment type="caution">
    <text evidence="2">The sequence shown here is derived from an EMBL/GenBank/DDBJ whole genome shotgun (WGS) entry which is preliminary data.</text>
</comment>
<sequence length="344" mass="37746">MVGSKDLEPSTTPFFPNIFLHNQFRAKPVWPSPSTDLSGKVAIITGGNAGLGLEAGSQLLALKLSHLILAVRSAQNGEAAAKQLLSQHPNARIDVWSLDMSSNNSIQAFARRVESDLNRLDMVILNAGLRKLVFDTNRTTPHEETIQINYLATAFLTILLLPALKSKSPPGCAGRLTIVNAALSLAAKFPNKNEVPLLPSFDDPKYFDAIDRYNSSKVLSHMFLWKLVDYVSADDVIINLPDPGFVKGTDLTRDAKGWQKVAAELFGAITGRTKVVGASTYLDALLNKGPESHGCFLMSWEVHPFASFLYTPEGNKSIEQLWQETLSEYEFAGVRSVLESMKEV</sequence>
<dbReference type="Proteomes" id="UP000664521">
    <property type="component" value="Unassembled WGS sequence"/>
</dbReference>
<keyword evidence="1" id="KW-0560">Oxidoreductase</keyword>
<dbReference type="OrthoDB" id="542013at2759"/>
<dbReference type="PANTHER" id="PTHR43157:SF35">
    <property type="entry name" value="DEHYDROGENASE_REDUCTASE FAMILY PROTEIN, PUTATIVE-RELATED"/>
    <property type="match status" value="1"/>
</dbReference>
<keyword evidence="3" id="KW-1185">Reference proteome</keyword>
<organism evidence="2 3">
    <name type="scientific">Heterodermia speciosa</name>
    <dbReference type="NCBI Taxonomy" id="116794"/>
    <lineage>
        <taxon>Eukaryota</taxon>
        <taxon>Fungi</taxon>
        <taxon>Dikarya</taxon>
        <taxon>Ascomycota</taxon>
        <taxon>Pezizomycotina</taxon>
        <taxon>Lecanoromycetes</taxon>
        <taxon>OSLEUM clade</taxon>
        <taxon>Lecanoromycetidae</taxon>
        <taxon>Caliciales</taxon>
        <taxon>Physciaceae</taxon>
        <taxon>Heterodermia</taxon>
    </lineage>
</organism>
<dbReference type="InterPro" id="IPR036291">
    <property type="entry name" value="NAD(P)-bd_dom_sf"/>
</dbReference>
<dbReference type="EMBL" id="CAJPDS010000154">
    <property type="protein sequence ID" value="CAF9940437.1"/>
    <property type="molecule type" value="Genomic_DNA"/>
</dbReference>